<dbReference type="Gene3D" id="3.20.20.150">
    <property type="entry name" value="Divalent-metal-dependent TIM barrel enzymes"/>
    <property type="match status" value="1"/>
</dbReference>
<dbReference type="SUPFAM" id="SSF51658">
    <property type="entry name" value="Xylose isomerase-like"/>
    <property type="match status" value="1"/>
</dbReference>
<dbReference type="EMBL" id="JAJTTC010000011">
    <property type="protein sequence ID" value="MCF0065486.1"/>
    <property type="molecule type" value="Genomic_DNA"/>
</dbReference>
<dbReference type="RefSeq" id="WP_234658466.1">
    <property type="nucleotide sequence ID" value="NZ_JAJTTC010000011.1"/>
</dbReference>
<dbReference type="InterPro" id="IPR036237">
    <property type="entry name" value="Xyl_isomerase-like_sf"/>
</dbReference>
<name>A0A9X1TGE9_9BACT</name>
<dbReference type="AlphaFoldDB" id="A0A9X1TGE9"/>
<keyword evidence="2" id="KW-1185">Reference proteome</keyword>
<comment type="caution">
    <text evidence="1">The sequence shown here is derived from an EMBL/GenBank/DDBJ whole genome shotgun (WGS) entry which is preliminary data.</text>
</comment>
<evidence type="ECO:0008006" key="3">
    <source>
        <dbReference type="Google" id="ProtNLM"/>
    </source>
</evidence>
<organism evidence="1 2">
    <name type="scientific">Dyadobacter chenwenxiniae</name>
    <dbReference type="NCBI Taxonomy" id="2906456"/>
    <lineage>
        <taxon>Bacteria</taxon>
        <taxon>Pseudomonadati</taxon>
        <taxon>Bacteroidota</taxon>
        <taxon>Cytophagia</taxon>
        <taxon>Cytophagales</taxon>
        <taxon>Spirosomataceae</taxon>
        <taxon>Dyadobacter</taxon>
    </lineage>
</organism>
<evidence type="ECO:0000313" key="1">
    <source>
        <dbReference type="EMBL" id="MCF0065486.1"/>
    </source>
</evidence>
<accession>A0A9X1TGE9</accession>
<protein>
    <recommendedName>
        <fullName evidence="3">Sugar phosphate isomerase/epimerase</fullName>
    </recommendedName>
</protein>
<dbReference type="Proteomes" id="UP001139000">
    <property type="component" value="Unassembled WGS sequence"/>
</dbReference>
<gene>
    <name evidence="1" type="ORF">LXM26_28480</name>
</gene>
<proteinExistence type="predicted"/>
<sequence>MNRRAMIRKSAWLVAAAASPDAWPLPVPQFQLGACDWSVGKSLNPEAFDRAKQIGLQGIQVSYNTSKNPDGLSVADTLQSIKAAAERTGVKVSSLAIGELNRVPYKSAEIAEQWVWNSVDAAAGLGVKVVCLLFSPTETFEMMKRVRKRL</sequence>
<reference evidence="1" key="1">
    <citation type="submission" date="2021-12" db="EMBL/GenBank/DDBJ databases">
        <title>Novel species in genus Dyadobacter.</title>
        <authorList>
            <person name="Ma C."/>
        </authorList>
    </citation>
    <scope>NUCLEOTIDE SEQUENCE</scope>
    <source>
        <strain evidence="1">LJ419</strain>
    </source>
</reference>
<evidence type="ECO:0000313" key="2">
    <source>
        <dbReference type="Proteomes" id="UP001139000"/>
    </source>
</evidence>